<proteinExistence type="predicted"/>
<keyword evidence="2" id="KW-0472">Membrane</keyword>
<feature type="transmembrane region" description="Helical" evidence="2">
    <location>
        <begin position="144"/>
        <end position="163"/>
    </location>
</feature>
<feature type="region of interest" description="Disordered" evidence="1">
    <location>
        <begin position="1"/>
        <end position="136"/>
    </location>
</feature>
<evidence type="ECO:0000256" key="1">
    <source>
        <dbReference type="SAM" id="MobiDB-lite"/>
    </source>
</evidence>
<keyword evidence="4" id="KW-1185">Reference proteome</keyword>
<sequence>MSSNQPGPYGQQPQQPGPYGQPGQPGPYGQQPQAPQPGPYGQQPQAPQPGPYGQQPQAPQPGPYGQQPQAPQPGPYGQQPQAPQPGPYGQQPQAPQPGYGYGYPQQGVPEQPNPYGQQQPAYGQQPYGMPQAPVPGGGKKKTGLIIGTVAVVAAVAVGVYFVVSGSGGSSGGGIADDGPHKLTTPATVLSEYKKSKSDSGSMTEKDLKDAEKWGVHNPKDVTAEYESGDDNNPLSKKMIEFAGVYGTIDDPEKTVDAMFAYLKAQSTKDDEDKYTLQGEPVTYKPAGLNGAVLKCQQAKGANSESDSGGPKEFSVDFCIWGDHSTLGVVMPMDIATLAAGRSSDPATDAELTAKLRNEVRVKA</sequence>
<dbReference type="EMBL" id="CP022433">
    <property type="protein sequence ID" value="ASN24480.1"/>
    <property type="molecule type" value="Genomic_DNA"/>
</dbReference>
<dbReference type="KEGG" id="splu:LK06_009870"/>
<organism evidence="3 4">
    <name type="scientific">Streptomyces pluripotens</name>
    <dbReference type="NCBI Taxonomy" id="1355015"/>
    <lineage>
        <taxon>Bacteria</taxon>
        <taxon>Bacillati</taxon>
        <taxon>Actinomycetota</taxon>
        <taxon>Actinomycetes</taxon>
        <taxon>Kitasatosporales</taxon>
        <taxon>Streptomycetaceae</taxon>
        <taxon>Streptomyces</taxon>
    </lineage>
</organism>
<dbReference type="RefSeq" id="WP_043433647.1">
    <property type="nucleotide sequence ID" value="NZ_CP021080.1"/>
</dbReference>
<keyword evidence="2" id="KW-0812">Transmembrane</keyword>
<dbReference type="Proteomes" id="UP000031501">
    <property type="component" value="Chromosome"/>
</dbReference>
<name>A0A221NX04_9ACTN</name>
<evidence type="ECO:0000256" key="2">
    <source>
        <dbReference type="SAM" id="Phobius"/>
    </source>
</evidence>
<feature type="compositionally biased region" description="Basic and acidic residues" evidence="1">
    <location>
        <begin position="191"/>
        <end position="222"/>
    </location>
</feature>
<evidence type="ECO:0000313" key="3">
    <source>
        <dbReference type="EMBL" id="ASN24480.1"/>
    </source>
</evidence>
<protein>
    <submittedName>
        <fullName evidence="3">Uncharacterized protein</fullName>
    </submittedName>
</protein>
<feature type="region of interest" description="Disordered" evidence="1">
    <location>
        <begin position="189"/>
        <end position="229"/>
    </location>
</feature>
<evidence type="ECO:0000313" key="4">
    <source>
        <dbReference type="Proteomes" id="UP000031501"/>
    </source>
</evidence>
<accession>A0A221NX04</accession>
<reference evidence="3 4" key="1">
    <citation type="submission" date="2017-07" db="EMBL/GenBank/DDBJ databases">
        <title>Genome sequence of Streptomyces pluripotens MUSC 137T.</title>
        <authorList>
            <person name="Ser H.-L."/>
            <person name="Lee L.-H."/>
        </authorList>
    </citation>
    <scope>NUCLEOTIDE SEQUENCE [LARGE SCALE GENOMIC DNA]</scope>
    <source>
        <strain evidence="3 4">MUSC 137</strain>
    </source>
</reference>
<dbReference type="OrthoDB" id="4350888at2"/>
<dbReference type="AlphaFoldDB" id="A0A221NX04"/>
<keyword evidence="2" id="KW-1133">Transmembrane helix</keyword>
<feature type="compositionally biased region" description="Low complexity" evidence="1">
    <location>
        <begin position="1"/>
        <end position="131"/>
    </location>
</feature>
<dbReference type="STRING" id="1355015.LK06_009870"/>
<gene>
    <name evidence="3" type="ORF">LK07_10995</name>
</gene>